<dbReference type="FunFam" id="3.20.20.70:FF:000024">
    <property type="entry name" value="Indole-3-glycerol phosphate synthase"/>
    <property type="match status" value="1"/>
</dbReference>
<protein>
    <recommendedName>
        <fullName evidence="9">Indole-3-glycerol phosphate synthase</fullName>
        <shortName evidence="9">IGPS</shortName>
        <ecNumber evidence="9">4.1.1.48</ecNumber>
    </recommendedName>
</protein>
<keyword evidence="5 9" id="KW-0210">Decarboxylase</keyword>
<name>A0A8A0RK54_9FIRM</name>
<evidence type="ECO:0000259" key="10">
    <source>
        <dbReference type="Pfam" id="PF00218"/>
    </source>
</evidence>
<dbReference type="PROSITE" id="PS00614">
    <property type="entry name" value="IGPS"/>
    <property type="match status" value="1"/>
</dbReference>
<keyword evidence="4 9" id="KW-0028">Amino-acid biosynthesis</keyword>
<dbReference type="UniPathway" id="UPA00035">
    <property type="reaction ID" value="UER00043"/>
</dbReference>
<comment type="similarity">
    <text evidence="3 9">Belongs to the TrpC family.</text>
</comment>
<evidence type="ECO:0000256" key="1">
    <source>
        <dbReference type="ARBA" id="ARBA00001633"/>
    </source>
</evidence>
<keyword evidence="7 9" id="KW-0057">Aromatic amino acid biosynthesis</keyword>
<evidence type="ECO:0000256" key="3">
    <source>
        <dbReference type="ARBA" id="ARBA00008737"/>
    </source>
</evidence>
<gene>
    <name evidence="9 11" type="primary">trpC</name>
    <name evidence="11" type="ORF">H0A61_00404</name>
</gene>
<feature type="domain" description="Indole-3-glycerol phosphate synthase" evidence="10">
    <location>
        <begin position="3"/>
        <end position="253"/>
    </location>
</feature>
<dbReference type="EMBL" id="CP059066">
    <property type="protein sequence ID" value="QSQ08084.1"/>
    <property type="molecule type" value="Genomic_DNA"/>
</dbReference>
<dbReference type="PANTHER" id="PTHR22854">
    <property type="entry name" value="TRYPTOPHAN BIOSYNTHESIS PROTEIN"/>
    <property type="match status" value="1"/>
</dbReference>
<dbReference type="GO" id="GO:0000162">
    <property type="term" value="P:L-tryptophan biosynthetic process"/>
    <property type="evidence" value="ECO:0007669"/>
    <property type="project" value="UniProtKB-UniRule"/>
</dbReference>
<dbReference type="InterPro" id="IPR001468">
    <property type="entry name" value="Indole-3-GlycerolPSynthase_CS"/>
</dbReference>
<dbReference type="Gene3D" id="3.20.20.70">
    <property type="entry name" value="Aldolase class I"/>
    <property type="match status" value="1"/>
</dbReference>
<keyword evidence="6 9" id="KW-0822">Tryptophan biosynthesis</keyword>
<dbReference type="InterPro" id="IPR013798">
    <property type="entry name" value="Indole-3-glycerol_P_synth_dom"/>
</dbReference>
<comment type="pathway">
    <text evidence="2 9">Amino-acid biosynthesis; L-tryptophan biosynthesis; L-tryptophan from chorismate: step 4/5.</text>
</comment>
<dbReference type="KEGG" id="kme:H0A61_00404"/>
<evidence type="ECO:0000256" key="5">
    <source>
        <dbReference type="ARBA" id="ARBA00022793"/>
    </source>
</evidence>
<evidence type="ECO:0000313" key="12">
    <source>
        <dbReference type="Proteomes" id="UP000662904"/>
    </source>
</evidence>
<dbReference type="GO" id="GO:0004425">
    <property type="term" value="F:indole-3-glycerol-phosphate synthase activity"/>
    <property type="evidence" value="ECO:0007669"/>
    <property type="project" value="UniProtKB-UniRule"/>
</dbReference>
<dbReference type="Proteomes" id="UP000662904">
    <property type="component" value="Chromosome"/>
</dbReference>
<dbReference type="PANTHER" id="PTHR22854:SF2">
    <property type="entry name" value="INDOLE-3-GLYCEROL-PHOSPHATE SYNTHASE"/>
    <property type="match status" value="1"/>
</dbReference>
<evidence type="ECO:0000256" key="4">
    <source>
        <dbReference type="ARBA" id="ARBA00022605"/>
    </source>
</evidence>
<dbReference type="RefSeq" id="WP_206708319.1">
    <property type="nucleotide sequence ID" value="NZ_CP059066.1"/>
</dbReference>
<reference evidence="11" key="1">
    <citation type="submission" date="2020-07" db="EMBL/GenBank/DDBJ databases">
        <title>Koleobacter methoxysyntrophicus gen. nov., sp. nov., a novel anaerobic bacterium isolated from deep subsurface oil field and proposal of Koleobacterales ord. nov. in the phylum Firmicutes.</title>
        <authorList>
            <person name="Sakamoto S."/>
            <person name="Tamaki H."/>
        </authorList>
    </citation>
    <scope>NUCLEOTIDE SEQUENCE</scope>
    <source>
        <strain evidence="11">NRmbB1</strain>
    </source>
</reference>
<comment type="catalytic activity">
    <reaction evidence="1 9">
        <text>1-(2-carboxyphenylamino)-1-deoxy-D-ribulose 5-phosphate + H(+) = (1S,2R)-1-C-(indol-3-yl)glycerol 3-phosphate + CO2 + H2O</text>
        <dbReference type="Rhea" id="RHEA:23476"/>
        <dbReference type="ChEBI" id="CHEBI:15377"/>
        <dbReference type="ChEBI" id="CHEBI:15378"/>
        <dbReference type="ChEBI" id="CHEBI:16526"/>
        <dbReference type="ChEBI" id="CHEBI:58613"/>
        <dbReference type="ChEBI" id="CHEBI:58866"/>
        <dbReference type="EC" id="4.1.1.48"/>
    </reaction>
</comment>
<dbReference type="HAMAP" id="MF_00134_B">
    <property type="entry name" value="IGPS_B"/>
    <property type="match status" value="1"/>
</dbReference>
<dbReference type="SUPFAM" id="SSF51366">
    <property type="entry name" value="Ribulose-phoshate binding barrel"/>
    <property type="match status" value="1"/>
</dbReference>
<dbReference type="EC" id="4.1.1.48" evidence="9"/>
<dbReference type="AlphaFoldDB" id="A0A8A0RK54"/>
<keyword evidence="12" id="KW-1185">Reference proteome</keyword>
<evidence type="ECO:0000256" key="2">
    <source>
        <dbReference type="ARBA" id="ARBA00004696"/>
    </source>
</evidence>
<evidence type="ECO:0000313" key="11">
    <source>
        <dbReference type="EMBL" id="QSQ08084.1"/>
    </source>
</evidence>
<organism evidence="11 12">
    <name type="scientific">Koleobacter methoxysyntrophicus</name>
    <dbReference type="NCBI Taxonomy" id="2751313"/>
    <lineage>
        <taxon>Bacteria</taxon>
        <taxon>Bacillati</taxon>
        <taxon>Bacillota</taxon>
        <taxon>Clostridia</taxon>
        <taxon>Koleobacterales</taxon>
        <taxon>Koleobacteraceae</taxon>
        <taxon>Koleobacter</taxon>
    </lineage>
</organism>
<keyword evidence="8 9" id="KW-0456">Lyase</keyword>
<accession>A0A8A0RK54</accession>
<evidence type="ECO:0000256" key="9">
    <source>
        <dbReference type="HAMAP-Rule" id="MF_00134"/>
    </source>
</evidence>
<dbReference type="InterPro" id="IPR045186">
    <property type="entry name" value="Indole-3-glycerol_P_synth"/>
</dbReference>
<proteinExistence type="inferred from homology"/>
<evidence type="ECO:0000256" key="7">
    <source>
        <dbReference type="ARBA" id="ARBA00023141"/>
    </source>
</evidence>
<dbReference type="InterPro" id="IPR011060">
    <property type="entry name" value="RibuloseP-bd_barrel"/>
</dbReference>
<evidence type="ECO:0000256" key="6">
    <source>
        <dbReference type="ARBA" id="ARBA00022822"/>
    </source>
</evidence>
<dbReference type="GO" id="GO:0004640">
    <property type="term" value="F:phosphoribosylanthranilate isomerase activity"/>
    <property type="evidence" value="ECO:0007669"/>
    <property type="project" value="TreeGrafter"/>
</dbReference>
<dbReference type="NCBIfam" id="NF001377">
    <property type="entry name" value="PRK00278.2-4"/>
    <property type="match status" value="1"/>
</dbReference>
<evidence type="ECO:0000256" key="8">
    <source>
        <dbReference type="ARBA" id="ARBA00023239"/>
    </source>
</evidence>
<sequence>MFLKEICEHKRFEVQGAKDSLPPRKLIKELDKIAPPLKFADSLSAARDIAVIAEIKRASPSKGIFRENFNPQGLAVLYEQAGAHAVSVITDSRFFMGEPGYISIVKNTINLPVLRKDFIIDEYQIYESRYLGADAVLLIAAVLDDKQLKGFYAAARELEMDCLVEVHSERELYRVLETGAELVGINNRDLHTFKTDLSTTLELAGKVPPDRFLISESGISTRDDVEILKRAGVRGILIGEALVRADDIRKKLGSLLNS</sequence>
<dbReference type="Pfam" id="PF00218">
    <property type="entry name" value="IGPS"/>
    <property type="match status" value="1"/>
</dbReference>
<dbReference type="InterPro" id="IPR013785">
    <property type="entry name" value="Aldolase_TIM"/>
</dbReference>
<dbReference type="CDD" id="cd00331">
    <property type="entry name" value="IGPS"/>
    <property type="match status" value="1"/>
</dbReference>